<dbReference type="AlphaFoldDB" id="G7KTJ0"/>
<evidence type="ECO:0000313" key="1">
    <source>
        <dbReference type="EMBL" id="AES81368.1"/>
    </source>
</evidence>
<reference evidence="1 3" key="2">
    <citation type="journal article" date="2014" name="BMC Genomics">
        <title>An improved genome release (version Mt4.0) for the model legume Medicago truncatula.</title>
        <authorList>
            <person name="Tang H."/>
            <person name="Krishnakumar V."/>
            <person name="Bidwell S."/>
            <person name="Rosen B."/>
            <person name="Chan A."/>
            <person name="Zhou S."/>
            <person name="Gentzbittel L."/>
            <person name="Childs K.L."/>
            <person name="Yandell M."/>
            <person name="Gundlach H."/>
            <person name="Mayer K.F."/>
            <person name="Schwartz D.C."/>
            <person name="Town C.D."/>
        </authorList>
    </citation>
    <scope>GENOME REANNOTATION</scope>
    <source>
        <strain evidence="2 3">cv. Jemalong A17</strain>
    </source>
</reference>
<evidence type="ECO:0000313" key="3">
    <source>
        <dbReference type="Proteomes" id="UP000002051"/>
    </source>
</evidence>
<dbReference type="HOGENOM" id="CLU_187135_1_0_1"/>
<dbReference type="Proteomes" id="UP000002051">
    <property type="component" value="Unassembled WGS sequence"/>
</dbReference>
<name>G7KTJ0_MEDTR</name>
<gene>
    <name evidence="1" type="ordered locus">MTR_7g092000</name>
</gene>
<reference evidence="2" key="3">
    <citation type="submission" date="2015-04" db="UniProtKB">
        <authorList>
            <consortium name="EnsemblPlants"/>
        </authorList>
    </citation>
    <scope>IDENTIFICATION</scope>
    <source>
        <strain evidence="2">cv. Jemalong A17</strain>
    </source>
</reference>
<proteinExistence type="predicted"/>
<organism evidence="1 3">
    <name type="scientific">Medicago truncatula</name>
    <name type="common">Barrel medic</name>
    <name type="synonym">Medicago tribuloides</name>
    <dbReference type="NCBI Taxonomy" id="3880"/>
    <lineage>
        <taxon>Eukaryota</taxon>
        <taxon>Viridiplantae</taxon>
        <taxon>Streptophyta</taxon>
        <taxon>Embryophyta</taxon>
        <taxon>Tracheophyta</taxon>
        <taxon>Spermatophyta</taxon>
        <taxon>Magnoliopsida</taxon>
        <taxon>eudicotyledons</taxon>
        <taxon>Gunneridae</taxon>
        <taxon>Pentapetalae</taxon>
        <taxon>rosids</taxon>
        <taxon>fabids</taxon>
        <taxon>Fabales</taxon>
        <taxon>Fabaceae</taxon>
        <taxon>Papilionoideae</taxon>
        <taxon>50 kb inversion clade</taxon>
        <taxon>NPAAA clade</taxon>
        <taxon>Hologalegina</taxon>
        <taxon>IRL clade</taxon>
        <taxon>Trifolieae</taxon>
        <taxon>Medicago</taxon>
    </lineage>
</organism>
<dbReference type="PaxDb" id="3880-AES81368"/>
<protein>
    <submittedName>
        <fullName evidence="1 2">Uncharacterized protein</fullName>
    </submittedName>
</protein>
<evidence type="ECO:0000313" key="2">
    <source>
        <dbReference type="EnsemblPlants" id="AES81368"/>
    </source>
</evidence>
<accession>G7KTJ0</accession>
<keyword evidence="3" id="KW-1185">Reference proteome</keyword>
<dbReference type="EnsemblPlants" id="AES81368">
    <property type="protein sequence ID" value="AES81368"/>
    <property type="gene ID" value="MTR_7g092000"/>
</dbReference>
<reference evidence="1 3" key="1">
    <citation type="journal article" date="2011" name="Nature">
        <title>The Medicago genome provides insight into the evolution of rhizobial symbioses.</title>
        <authorList>
            <person name="Young N.D."/>
            <person name="Debelle F."/>
            <person name="Oldroyd G.E."/>
            <person name="Geurts R."/>
            <person name="Cannon S.B."/>
            <person name="Udvardi M.K."/>
            <person name="Benedito V.A."/>
            <person name="Mayer K.F."/>
            <person name="Gouzy J."/>
            <person name="Schoof H."/>
            <person name="Van de Peer Y."/>
            <person name="Proost S."/>
            <person name="Cook D.R."/>
            <person name="Meyers B.C."/>
            <person name="Spannagl M."/>
            <person name="Cheung F."/>
            <person name="De Mita S."/>
            <person name="Krishnakumar V."/>
            <person name="Gundlach H."/>
            <person name="Zhou S."/>
            <person name="Mudge J."/>
            <person name="Bharti A.K."/>
            <person name="Murray J.D."/>
            <person name="Naoumkina M.A."/>
            <person name="Rosen B."/>
            <person name="Silverstein K.A."/>
            <person name="Tang H."/>
            <person name="Rombauts S."/>
            <person name="Zhao P.X."/>
            <person name="Zhou P."/>
            <person name="Barbe V."/>
            <person name="Bardou P."/>
            <person name="Bechner M."/>
            <person name="Bellec A."/>
            <person name="Berger A."/>
            <person name="Berges H."/>
            <person name="Bidwell S."/>
            <person name="Bisseling T."/>
            <person name="Choisne N."/>
            <person name="Couloux A."/>
            <person name="Denny R."/>
            <person name="Deshpande S."/>
            <person name="Dai X."/>
            <person name="Doyle J.J."/>
            <person name="Dudez A.M."/>
            <person name="Farmer A.D."/>
            <person name="Fouteau S."/>
            <person name="Franken C."/>
            <person name="Gibelin C."/>
            <person name="Gish J."/>
            <person name="Goldstein S."/>
            <person name="Gonzalez A.J."/>
            <person name="Green P.J."/>
            <person name="Hallab A."/>
            <person name="Hartog M."/>
            <person name="Hua A."/>
            <person name="Humphray S.J."/>
            <person name="Jeong D.H."/>
            <person name="Jing Y."/>
            <person name="Jocker A."/>
            <person name="Kenton S.M."/>
            <person name="Kim D.J."/>
            <person name="Klee K."/>
            <person name="Lai H."/>
            <person name="Lang C."/>
            <person name="Lin S."/>
            <person name="Macmil S.L."/>
            <person name="Magdelenat G."/>
            <person name="Matthews L."/>
            <person name="McCorrison J."/>
            <person name="Monaghan E.L."/>
            <person name="Mun J.H."/>
            <person name="Najar F.Z."/>
            <person name="Nicholson C."/>
            <person name="Noirot C."/>
            <person name="O'Bleness M."/>
            <person name="Paule C.R."/>
            <person name="Poulain J."/>
            <person name="Prion F."/>
            <person name="Qin B."/>
            <person name="Qu C."/>
            <person name="Retzel E.F."/>
            <person name="Riddle C."/>
            <person name="Sallet E."/>
            <person name="Samain S."/>
            <person name="Samson N."/>
            <person name="Sanders I."/>
            <person name="Saurat O."/>
            <person name="Scarpelli C."/>
            <person name="Schiex T."/>
            <person name="Segurens B."/>
            <person name="Severin A.J."/>
            <person name="Sherrier D.J."/>
            <person name="Shi R."/>
            <person name="Sims S."/>
            <person name="Singer S.R."/>
            <person name="Sinharoy S."/>
            <person name="Sterck L."/>
            <person name="Viollet A."/>
            <person name="Wang B.B."/>
            <person name="Wang K."/>
            <person name="Wang M."/>
            <person name="Wang X."/>
            <person name="Warfsmann J."/>
            <person name="Weissenbach J."/>
            <person name="White D.D."/>
            <person name="White J.D."/>
            <person name="Wiley G.B."/>
            <person name="Wincker P."/>
            <person name="Xing Y."/>
            <person name="Yang L."/>
            <person name="Yao Z."/>
            <person name="Ying F."/>
            <person name="Zhai J."/>
            <person name="Zhou L."/>
            <person name="Zuber A."/>
            <person name="Denarie J."/>
            <person name="Dixon R.A."/>
            <person name="May G.D."/>
            <person name="Schwartz D.C."/>
            <person name="Rogers J."/>
            <person name="Quetier F."/>
            <person name="Town C.D."/>
            <person name="Roe B.A."/>
        </authorList>
    </citation>
    <scope>NUCLEOTIDE SEQUENCE [LARGE SCALE GENOMIC DNA]</scope>
    <source>
        <strain evidence="1">A17</strain>
        <strain evidence="2 3">cv. Jemalong A17</strain>
    </source>
</reference>
<dbReference type="EMBL" id="CM001223">
    <property type="protein sequence ID" value="AES81368.1"/>
    <property type="molecule type" value="Genomic_DNA"/>
</dbReference>
<sequence length="70" mass="8177">MDSNFRDNINLLNSLSSVLGHCYVFLVKNLVFGLLDRIAPKLLQKIRKNSRTKIQRLLRESAPQNPKFHR</sequence>